<name>A5DE19_PICGU</name>
<feature type="region of interest" description="Disordered" evidence="8">
    <location>
        <begin position="1"/>
        <end position="56"/>
    </location>
</feature>
<keyword evidence="6" id="KW-0539">Nucleus</keyword>
<accession>A5DE19</accession>
<dbReference type="SMART" id="SM00355">
    <property type="entry name" value="ZnF_C2H2"/>
    <property type="match status" value="2"/>
</dbReference>
<dbReference type="OMA" id="SVPANIC"/>
<dbReference type="InterPro" id="IPR036236">
    <property type="entry name" value="Znf_C2H2_sf"/>
</dbReference>
<dbReference type="HOGENOM" id="CLU_040688_1_0_1"/>
<feature type="domain" description="C2H2-type" evidence="9">
    <location>
        <begin position="257"/>
        <end position="284"/>
    </location>
</feature>
<dbReference type="GeneID" id="5128465"/>
<gene>
    <name evidence="10" type="ORF">PGUG_01520</name>
</gene>
<protein>
    <recommendedName>
        <fullName evidence="9">C2H2-type domain-containing protein</fullName>
    </recommendedName>
</protein>
<reference evidence="10 11" key="1">
    <citation type="journal article" date="2009" name="Nature">
        <title>Evolution of pathogenicity and sexual reproduction in eight Candida genomes.</title>
        <authorList>
            <person name="Butler G."/>
            <person name="Rasmussen M.D."/>
            <person name="Lin M.F."/>
            <person name="Santos M.A."/>
            <person name="Sakthikumar S."/>
            <person name="Munro C.A."/>
            <person name="Rheinbay E."/>
            <person name="Grabherr M."/>
            <person name="Forche A."/>
            <person name="Reedy J.L."/>
            <person name="Agrafioti I."/>
            <person name="Arnaud M.B."/>
            <person name="Bates S."/>
            <person name="Brown A.J."/>
            <person name="Brunke S."/>
            <person name="Costanzo M.C."/>
            <person name="Fitzpatrick D.A."/>
            <person name="de Groot P.W."/>
            <person name="Harris D."/>
            <person name="Hoyer L.L."/>
            <person name="Hube B."/>
            <person name="Klis F.M."/>
            <person name="Kodira C."/>
            <person name="Lennard N."/>
            <person name="Logue M.E."/>
            <person name="Martin R."/>
            <person name="Neiman A.M."/>
            <person name="Nikolaou E."/>
            <person name="Quail M.A."/>
            <person name="Quinn J."/>
            <person name="Santos M.C."/>
            <person name="Schmitzberger F.F."/>
            <person name="Sherlock G."/>
            <person name="Shah P."/>
            <person name="Silverstein K.A."/>
            <person name="Skrzypek M.S."/>
            <person name="Soll D."/>
            <person name="Staggs R."/>
            <person name="Stansfield I."/>
            <person name="Stumpf M.P."/>
            <person name="Sudbery P.E."/>
            <person name="Srikantha T."/>
            <person name="Zeng Q."/>
            <person name="Berman J."/>
            <person name="Berriman M."/>
            <person name="Heitman J."/>
            <person name="Gow N.A."/>
            <person name="Lorenz M.C."/>
            <person name="Birren B.W."/>
            <person name="Kellis M."/>
            <person name="Cuomo C.A."/>
        </authorList>
    </citation>
    <scope>NUCLEOTIDE SEQUENCE [LARGE SCALE GENOMIC DNA]</scope>
    <source>
        <strain evidence="11">ATCC 6260 / CBS 566 / DSM 6381 / JCM 1539 / NBRC 10279 / NRRL Y-324</strain>
    </source>
</reference>
<dbReference type="RefSeq" id="XP_001485849.2">
    <property type="nucleotide sequence ID" value="XM_001485799.1"/>
</dbReference>
<dbReference type="AlphaFoldDB" id="A5DE19"/>
<sequence length="301" mass="34560">MNHDNPMFHSEIGRLDSPPRKRVRNDVHYRDSPAGTPVIEQNTSYARQYQTPKPDDEDERFLRLAREALVATATANQQSSELNPLVVDPTISDLLHRLQYASSPHGNPIKRGSNIHANENGQLMIQSFYNQFPNMSNDIFVSSNNHPTNSRSEGWNFLVGEPLELRAPQTTPQTHQPNHSHSLSEPISEQISQPLSHRDSIARPRSPSFSRPKEASPDLNDSDDQDRKFFCTQCSMSFRRSSDLKRHEKQHFKVLPYICEECGKSFARKDALKRHVGTLTCKRNTDKKLYVDNLNYLERNK</sequence>
<dbReference type="STRING" id="294746.A5DE19"/>
<evidence type="ECO:0000256" key="8">
    <source>
        <dbReference type="SAM" id="MobiDB-lite"/>
    </source>
</evidence>
<keyword evidence="5" id="KW-0862">Zinc</keyword>
<dbReference type="FunFam" id="3.30.160.60:FF:000065">
    <property type="entry name" value="B-cell CLL/lymphoma 6, member B"/>
    <property type="match status" value="1"/>
</dbReference>
<evidence type="ECO:0000256" key="1">
    <source>
        <dbReference type="ARBA" id="ARBA00004123"/>
    </source>
</evidence>
<comment type="subcellular location">
    <subcellularLocation>
        <location evidence="1">Nucleus</location>
    </subcellularLocation>
</comment>
<evidence type="ECO:0000256" key="4">
    <source>
        <dbReference type="ARBA" id="ARBA00022771"/>
    </source>
</evidence>
<feature type="compositionally biased region" description="Polar residues" evidence="8">
    <location>
        <begin position="168"/>
        <end position="195"/>
    </location>
</feature>
<dbReference type="Proteomes" id="UP000001997">
    <property type="component" value="Unassembled WGS sequence"/>
</dbReference>
<dbReference type="InterPro" id="IPR013087">
    <property type="entry name" value="Znf_C2H2_type"/>
</dbReference>
<organism evidence="10 11">
    <name type="scientific">Meyerozyma guilliermondii (strain ATCC 6260 / CBS 566 / DSM 6381 / JCM 1539 / NBRC 10279 / NRRL Y-324)</name>
    <name type="common">Yeast</name>
    <name type="synonym">Candida guilliermondii</name>
    <dbReference type="NCBI Taxonomy" id="294746"/>
    <lineage>
        <taxon>Eukaryota</taxon>
        <taxon>Fungi</taxon>
        <taxon>Dikarya</taxon>
        <taxon>Ascomycota</taxon>
        <taxon>Saccharomycotina</taxon>
        <taxon>Pichiomycetes</taxon>
        <taxon>Debaryomycetaceae</taxon>
        <taxon>Meyerozyma</taxon>
    </lineage>
</organism>
<evidence type="ECO:0000256" key="2">
    <source>
        <dbReference type="ARBA" id="ARBA00022723"/>
    </source>
</evidence>
<dbReference type="PANTHER" id="PTHR16515:SF66">
    <property type="entry name" value="C2H2-TYPE DOMAIN-CONTAINING PROTEIN"/>
    <property type="match status" value="1"/>
</dbReference>
<dbReference type="VEuPathDB" id="FungiDB:PGUG_01520"/>
<feature type="compositionally biased region" description="Polar residues" evidence="8">
    <location>
        <begin position="39"/>
        <end position="51"/>
    </location>
</feature>
<evidence type="ECO:0000256" key="5">
    <source>
        <dbReference type="ARBA" id="ARBA00022833"/>
    </source>
</evidence>
<dbReference type="PANTHER" id="PTHR16515">
    <property type="entry name" value="PR DOMAIN ZINC FINGER PROTEIN"/>
    <property type="match status" value="1"/>
</dbReference>
<dbReference type="PROSITE" id="PS00028">
    <property type="entry name" value="ZINC_FINGER_C2H2_1"/>
    <property type="match status" value="1"/>
</dbReference>
<evidence type="ECO:0000313" key="10">
    <source>
        <dbReference type="EMBL" id="EDK37422.2"/>
    </source>
</evidence>
<keyword evidence="3" id="KW-0677">Repeat</keyword>
<feature type="region of interest" description="Disordered" evidence="8">
    <location>
        <begin position="168"/>
        <end position="224"/>
    </location>
</feature>
<dbReference type="SUPFAM" id="SSF57667">
    <property type="entry name" value="beta-beta-alpha zinc fingers"/>
    <property type="match status" value="1"/>
</dbReference>
<dbReference type="OrthoDB" id="8922241at2759"/>
<dbReference type="InParanoid" id="A5DE19"/>
<evidence type="ECO:0000256" key="6">
    <source>
        <dbReference type="ARBA" id="ARBA00023242"/>
    </source>
</evidence>
<dbReference type="GO" id="GO:0010468">
    <property type="term" value="P:regulation of gene expression"/>
    <property type="evidence" value="ECO:0007669"/>
    <property type="project" value="TreeGrafter"/>
</dbReference>
<dbReference type="Pfam" id="PF00096">
    <property type="entry name" value="zf-C2H2"/>
    <property type="match status" value="2"/>
</dbReference>
<dbReference type="GO" id="GO:0008270">
    <property type="term" value="F:zinc ion binding"/>
    <property type="evidence" value="ECO:0007669"/>
    <property type="project" value="UniProtKB-KW"/>
</dbReference>
<proteinExistence type="predicted"/>
<dbReference type="GO" id="GO:0005634">
    <property type="term" value="C:nucleus"/>
    <property type="evidence" value="ECO:0007669"/>
    <property type="project" value="UniProtKB-SubCell"/>
</dbReference>
<evidence type="ECO:0000256" key="3">
    <source>
        <dbReference type="ARBA" id="ARBA00022737"/>
    </source>
</evidence>
<evidence type="ECO:0000256" key="7">
    <source>
        <dbReference type="PROSITE-ProRule" id="PRU00042"/>
    </source>
</evidence>
<evidence type="ECO:0000313" key="11">
    <source>
        <dbReference type="Proteomes" id="UP000001997"/>
    </source>
</evidence>
<dbReference type="eggNOG" id="KOG1721">
    <property type="taxonomic scope" value="Eukaryota"/>
</dbReference>
<dbReference type="KEGG" id="pgu:PGUG_01520"/>
<keyword evidence="2" id="KW-0479">Metal-binding</keyword>
<feature type="domain" description="C2H2-type" evidence="9">
    <location>
        <begin position="229"/>
        <end position="256"/>
    </location>
</feature>
<keyword evidence="11" id="KW-1185">Reference proteome</keyword>
<feature type="compositionally biased region" description="Basic and acidic residues" evidence="8">
    <location>
        <begin position="11"/>
        <end position="31"/>
    </location>
</feature>
<keyword evidence="4 7" id="KW-0863">Zinc-finger</keyword>
<dbReference type="PROSITE" id="PS50157">
    <property type="entry name" value="ZINC_FINGER_C2H2_2"/>
    <property type="match status" value="2"/>
</dbReference>
<dbReference type="InterPro" id="IPR050331">
    <property type="entry name" value="Zinc_finger"/>
</dbReference>
<evidence type="ECO:0000259" key="9">
    <source>
        <dbReference type="PROSITE" id="PS50157"/>
    </source>
</evidence>
<dbReference type="EMBL" id="CH408156">
    <property type="protein sequence ID" value="EDK37422.2"/>
    <property type="molecule type" value="Genomic_DNA"/>
</dbReference>
<dbReference type="Gene3D" id="3.30.160.60">
    <property type="entry name" value="Classic Zinc Finger"/>
    <property type="match status" value="2"/>
</dbReference>